<organism evidence="2 3">
    <name type="scientific">Rhizodiscina lignyota</name>
    <dbReference type="NCBI Taxonomy" id="1504668"/>
    <lineage>
        <taxon>Eukaryota</taxon>
        <taxon>Fungi</taxon>
        <taxon>Dikarya</taxon>
        <taxon>Ascomycota</taxon>
        <taxon>Pezizomycotina</taxon>
        <taxon>Dothideomycetes</taxon>
        <taxon>Pleosporomycetidae</taxon>
        <taxon>Aulographales</taxon>
        <taxon>Rhizodiscinaceae</taxon>
        <taxon>Rhizodiscina</taxon>
    </lineage>
</organism>
<proteinExistence type="predicted"/>
<feature type="chain" id="PRO_5040134988" description="Sexual development protein" evidence="1">
    <location>
        <begin position="21"/>
        <end position="383"/>
    </location>
</feature>
<comment type="caution">
    <text evidence="2">The sequence shown here is derived from an EMBL/GenBank/DDBJ whole genome shotgun (WGS) entry which is preliminary data.</text>
</comment>
<gene>
    <name evidence="2" type="ORF">NA57DRAFT_49804</name>
</gene>
<name>A0A9P4M4B8_9PEZI</name>
<protein>
    <recommendedName>
        <fullName evidence="4">Sexual development protein</fullName>
    </recommendedName>
</protein>
<evidence type="ECO:0000313" key="2">
    <source>
        <dbReference type="EMBL" id="KAF2092694.1"/>
    </source>
</evidence>
<evidence type="ECO:0000256" key="1">
    <source>
        <dbReference type="SAM" id="SignalP"/>
    </source>
</evidence>
<feature type="signal peptide" evidence="1">
    <location>
        <begin position="1"/>
        <end position="20"/>
    </location>
</feature>
<reference evidence="2" key="1">
    <citation type="journal article" date="2020" name="Stud. Mycol.">
        <title>101 Dothideomycetes genomes: a test case for predicting lifestyles and emergence of pathogens.</title>
        <authorList>
            <person name="Haridas S."/>
            <person name="Albert R."/>
            <person name="Binder M."/>
            <person name="Bloem J."/>
            <person name="Labutti K."/>
            <person name="Salamov A."/>
            <person name="Andreopoulos B."/>
            <person name="Baker S."/>
            <person name="Barry K."/>
            <person name="Bills G."/>
            <person name="Bluhm B."/>
            <person name="Cannon C."/>
            <person name="Castanera R."/>
            <person name="Culley D."/>
            <person name="Daum C."/>
            <person name="Ezra D."/>
            <person name="Gonzalez J."/>
            <person name="Henrissat B."/>
            <person name="Kuo A."/>
            <person name="Liang C."/>
            <person name="Lipzen A."/>
            <person name="Lutzoni F."/>
            <person name="Magnuson J."/>
            <person name="Mondo S."/>
            <person name="Nolan M."/>
            <person name="Ohm R."/>
            <person name="Pangilinan J."/>
            <person name="Park H.-J."/>
            <person name="Ramirez L."/>
            <person name="Alfaro M."/>
            <person name="Sun H."/>
            <person name="Tritt A."/>
            <person name="Yoshinaga Y."/>
            <person name="Zwiers L.-H."/>
            <person name="Turgeon B."/>
            <person name="Goodwin S."/>
            <person name="Spatafora J."/>
            <person name="Crous P."/>
            <person name="Grigoriev I."/>
        </authorList>
    </citation>
    <scope>NUCLEOTIDE SEQUENCE</scope>
    <source>
        <strain evidence="2">CBS 133067</strain>
    </source>
</reference>
<keyword evidence="3" id="KW-1185">Reference proteome</keyword>
<keyword evidence="1" id="KW-0732">Signal</keyword>
<evidence type="ECO:0008006" key="4">
    <source>
        <dbReference type="Google" id="ProtNLM"/>
    </source>
</evidence>
<dbReference type="AlphaFoldDB" id="A0A9P4M4B8"/>
<evidence type="ECO:0000313" key="3">
    <source>
        <dbReference type="Proteomes" id="UP000799772"/>
    </source>
</evidence>
<dbReference type="EMBL" id="ML978143">
    <property type="protein sequence ID" value="KAF2092694.1"/>
    <property type="molecule type" value="Genomic_DNA"/>
</dbReference>
<accession>A0A9P4M4B8</accession>
<sequence>MFNIITSFLLATCLIGGISAAPASLVEPATTPSYTDVELQATNFPALTNDNLLPPVEQLALGTLPNGPLPPPGGISADGITNLQLIELNEFFEASFFTSLLSNITKNVPGYEINDEKERNEIINALVAIIAAKELHGIFADKALLSQSQPTIRGCHFKFPTTTFDGAIALAATFTDVVLGTLQDVIEIFAINNDDSLTRGVASVVGQEGQQDGFFRLLEKKGKVPSELPFLTTSTRDFAFSFLEQSVVVSCPNNNDDVLKQKLKIFGVLNLLTTNIEPKDQTLQFSFDLKSLDATYGNSYRSAYDWSEVSLVYINQQNTPIVEKVQNVQVDGIQVTFEAFFPYTENLLNGLTIAAVTRCGGPFADASAVAEETLFAPAFIEIN</sequence>
<dbReference type="Proteomes" id="UP000799772">
    <property type="component" value="Unassembled WGS sequence"/>
</dbReference>
<dbReference type="OrthoDB" id="5293813at2759"/>